<evidence type="ECO:0000313" key="3">
    <source>
        <dbReference type="Proteomes" id="UP001501565"/>
    </source>
</evidence>
<dbReference type="InterPro" id="IPR000073">
    <property type="entry name" value="AB_hydrolase_1"/>
</dbReference>
<dbReference type="PANTHER" id="PTHR43798:SF33">
    <property type="entry name" value="HYDROLASE, PUTATIVE (AFU_ORTHOLOGUE AFUA_2G14860)-RELATED"/>
    <property type="match status" value="1"/>
</dbReference>
<comment type="caution">
    <text evidence="2">The sequence shown here is derived from an EMBL/GenBank/DDBJ whole genome shotgun (WGS) entry which is preliminary data.</text>
</comment>
<organism evidence="2 3">
    <name type="scientific">Litoribacillus peritrichatus</name>
    <dbReference type="NCBI Taxonomy" id="718191"/>
    <lineage>
        <taxon>Bacteria</taxon>
        <taxon>Pseudomonadati</taxon>
        <taxon>Pseudomonadota</taxon>
        <taxon>Gammaproteobacteria</taxon>
        <taxon>Oceanospirillales</taxon>
        <taxon>Oceanospirillaceae</taxon>
        <taxon>Litoribacillus</taxon>
    </lineage>
</organism>
<reference evidence="3" key="1">
    <citation type="journal article" date="2019" name="Int. J. Syst. Evol. Microbiol.">
        <title>The Global Catalogue of Microorganisms (GCM) 10K type strain sequencing project: providing services to taxonomists for standard genome sequencing and annotation.</title>
        <authorList>
            <consortium name="The Broad Institute Genomics Platform"/>
            <consortium name="The Broad Institute Genome Sequencing Center for Infectious Disease"/>
            <person name="Wu L."/>
            <person name="Ma J."/>
        </authorList>
    </citation>
    <scope>NUCLEOTIDE SEQUENCE [LARGE SCALE GENOMIC DNA]</scope>
    <source>
        <strain evidence="3">JCM 17551</strain>
    </source>
</reference>
<evidence type="ECO:0000259" key="1">
    <source>
        <dbReference type="Pfam" id="PF00561"/>
    </source>
</evidence>
<proteinExistence type="predicted"/>
<keyword evidence="3" id="KW-1185">Reference proteome</keyword>
<dbReference type="Pfam" id="PF00561">
    <property type="entry name" value="Abhydrolase_1"/>
    <property type="match status" value="1"/>
</dbReference>
<dbReference type="InterPro" id="IPR029058">
    <property type="entry name" value="AB_hydrolase_fold"/>
</dbReference>
<gene>
    <name evidence="2" type="ORF">GCM10022277_04060</name>
</gene>
<dbReference type="PANTHER" id="PTHR43798">
    <property type="entry name" value="MONOACYLGLYCEROL LIPASE"/>
    <property type="match status" value="1"/>
</dbReference>
<name>A0ABP7M223_9GAMM</name>
<accession>A0ABP7M223</accession>
<protein>
    <submittedName>
        <fullName evidence="2">Alpha/beta hydrolase</fullName>
    </submittedName>
</protein>
<sequence length="295" mass="33307">MKSTINTSQLITLPDGRSLEYIEYGDCSGTPVLYNHGMPGSAFEAQVLNDVFKDNGLRVICPNRPGIGRSSSLSEYSLSQITQDCFFLLESLAFNKVTVIGWSSGGVPSLWQAKHSHTQISQVILLSSYSHFAELDQAPSHFAGQASVLKQVTTRFPALGLLACKMAGYLLKYMPSLYFKLLMQHCHTPDSDIIEAHPHYRDMLIEAQKQSISQSASTLFMDLLIQFREWPFYLKSIECPVTVFQGDRDPFVPERIGQHLADCLPNAQYHLLPGQGHMYWFEKSFQYRLARLCQI</sequence>
<feature type="domain" description="AB hydrolase-1" evidence="1">
    <location>
        <begin position="31"/>
        <end position="282"/>
    </location>
</feature>
<dbReference type="Proteomes" id="UP001501565">
    <property type="component" value="Unassembled WGS sequence"/>
</dbReference>
<evidence type="ECO:0000313" key="2">
    <source>
        <dbReference type="EMBL" id="GAA3912508.1"/>
    </source>
</evidence>
<dbReference type="InterPro" id="IPR050266">
    <property type="entry name" value="AB_hydrolase_sf"/>
</dbReference>
<dbReference type="SUPFAM" id="SSF53474">
    <property type="entry name" value="alpha/beta-Hydrolases"/>
    <property type="match status" value="1"/>
</dbReference>
<keyword evidence="2" id="KW-0378">Hydrolase</keyword>
<dbReference type="RefSeq" id="WP_344794963.1">
    <property type="nucleotide sequence ID" value="NZ_BAABBN010000004.1"/>
</dbReference>
<dbReference type="EMBL" id="BAABBN010000004">
    <property type="protein sequence ID" value="GAA3912508.1"/>
    <property type="molecule type" value="Genomic_DNA"/>
</dbReference>
<dbReference type="Gene3D" id="3.40.50.1820">
    <property type="entry name" value="alpha/beta hydrolase"/>
    <property type="match status" value="1"/>
</dbReference>
<dbReference type="GO" id="GO:0016787">
    <property type="term" value="F:hydrolase activity"/>
    <property type="evidence" value="ECO:0007669"/>
    <property type="project" value="UniProtKB-KW"/>
</dbReference>